<evidence type="ECO:0000313" key="2">
    <source>
        <dbReference type="EMBL" id="KAJ8307521.1"/>
    </source>
</evidence>
<keyword evidence="1" id="KW-0812">Transmembrane</keyword>
<dbReference type="Proteomes" id="UP001217089">
    <property type="component" value="Unassembled WGS sequence"/>
</dbReference>
<feature type="transmembrane region" description="Helical" evidence="1">
    <location>
        <begin position="134"/>
        <end position="161"/>
    </location>
</feature>
<keyword evidence="1" id="KW-1133">Transmembrane helix</keyword>
<feature type="transmembrane region" description="Helical" evidence="1">
    <location>
        <begin position="173"/>
        <end position="191"/>
    </location>
</feature>
<feature type="transmembrane region" description="Helical" evidence="1">
    <location>
        <begin position="198"/>
        <end position="215"/>
    </location>
</feature>
<accession>A0ABQ9EQJ4</accession>
<dbReference type="EMBL" id="JARBDR010000793">
    <property type="protein sequence ID" value="KAJ8307521.1"/>
    <property type="molecule type" value="Genomic_DNA"/>
</dbReference>
<reference evidence="2 3" key="1">
    <citation type="submission" date="2022-12" db="EMBL/GenBank/DDBJ databases">
        <title>Chromosome-level genome of Tegillarca granosa.</title>
        <authorList>
            <person name="Kim J."/>
        </authorList>
    </citation>
    <scope>NUCLEOTIDE SEQUENCE [LARGE SCALE GENOMIC DNA]</scope>
    <source>
        <strain evidence="2">Teg-2019</strain>
        <tissue evidence="2">Adductor muscle</tissue>
    </source>
</reference>
<feature type="transmembrane region" description="Helical" evidence="1">
    <location>
        <begin position="227"/>
        <end position="250"/>
    </location>
</feature>
<feature type="transmembrane region" description="Helical" evidence="1">
    <location>
        <begin position="90"/>
        <end position="113"/>
    </location>
</feature>
<organism evidence="2 3">
    <name type="scientific">Tegillarca granosa</name>
    <name type="common">Malaysian cockle</name>
    <name type="synonym">Anadara granosa</name>
    <dbReference type="NCBI Taxonomy" id="220873"/>
    <lineage>
        <taxon>Eukaryota</taxon>
        <taxon>Metazoa</taxon>
        <taxon>Spiralia</taxon>
        <taxon>Lophotrochozoa</taxon>
        <taxon>Mollusca</taxon>
        <taxon>Bivalvia</taxon>
        <taxon>Autobranchia</taxon>
        <taxon>Pteriomorphia</taxon>
        <taxon>Arcoida</taxon>
        <taxon>Arcoidea</taxon>
        <taxon>Arcidae</taxon>
        <taxon>Tegillarca</taxon>
    </lineage>
</organism>
<protein>
    <submittedName>
        <fullName evidence="2">Uncharacterized protein</fullName>
    </submittedName>
</protein>
<evidence type="ECO:0000313" key="3">
    <source>
        <dbReference type="Proteomes" id="UP001217089"/>
    </source>
</evidence>
<proteinExistence type="predicted"/>
<name>A0ABQ9EQJ4_TEGGR</name>
<dbReference type="PANTHER" id="PTHR33802">
    <property type="entry name" value="SI:CH211-161H7.5-RELATED"/>
    <property type="match status" value="1"/>
</dbReference>
<feature type="transmembrane region" description="Helical" evidence="1">
    <location>
        <begin position="52"/>
        <end position="70"/>
    </location>
</feature>
<sequence length="328" mass="38248">VFNQTTGDISDHYLLQVTPAGWTFSIWGIIYTWQALWLIYGLTTICRKKDGTYFYLLPLMPVAVYFSFMFNNICNVAWLFTWDMEEMVAALPLIALMPFSLYIGLYFSFSSVYRNLAESTKKGLSRDIWLIRLLVQNGIAFYATWVTIATLLNLAIVMSYWGDVSVEDSGTTVLSILLVEVIIWFVTDIFIFDKYVRYTFSPYITLIMALSGVLSKNYDLDNTYRNSVFTLFNLVLCIILFVFKLVTLFWRHFRSPINPQMVIIIQQQTKEKIQYNETQEKIQYNDTDKITREQCQDQLANMELSLSLSDSFIKLPIMDKCSMFGLKY</sequence>
<comment type="caution">
    <text evidence="2">The sequence shown here is derived from an EMBL/GenBank/DDBJ whole genome shotgun (WGS) entry which is preliminary data.</text>
</comment>
<keyword evidence="1" id="KW-0472">Membrane</keyword>
<evidence type="ECO:0000256" key="1">
    <source>
        <dbReference type="SAM" id="Phobius"/>
    </source>
</evidence>
<gene>
    <name evidence="2" type="ORF">KUTeg_015605</name>
</gene>
<dbReference type="PANTHER" id="PTHR33802:SF1">
    <property type="entry name" value="XK-RELATED PROTEIN"/>
    <property type="match status" value="1"/>
</dbReference>
<feature type="transmembrane region" description="Helical" evidence="1">
    <location>
        <begin position="20"/>
        <end position="40"/>
    </location>
</feature>
<feature type="non-terminal residue" evidence="2">
    <location>
        <position position="1"/>
    </location>
</feature>
<keyword evidence="3" id="KW-1185">Reference proteome</keyword>